<evidence type="ECO:0000313" key="4">
    <source>
        <dbReference type="Proteomes" id="UP000030748"/>
    </source>
</evidence>
<dbReference type="AlphaFoldDB" id="A0A022RWI9"/>
<feature type="domain" description="DUF1771" evidence="2">
    <location>
        <begin position="116"/>
        <end position="181"/>
    </location>
</feature>
<protein>
    <recommendedName>
        <fullName evidence="2">DUF1771 domain-containing protein</fullName>
    </recommendedName>
</protein>
<evidence type="ECO:0000259" key="2">
    <source>
        <dbReference type="SMART" id="SM01162"/>
    </source>
</evidence>
<dbReference type="PANTHER" id="PTHR47872:SF1">
    <property type="entry name" value="NUCLEAR RNA EXPORT FACTOR SDE5-RELATED"/>
    <property type="match status" value="1"/>
</dbReference>
<dbReference type="STRING" id="4155.A0A022RWI9"/>
<dbReference type="SMART" id="SM01162">
    <property type="entry name" value="DUF1771"/>
    <property type="match status" value="1"/>
</dbReference>
<organism evidence="3 4">
    <name type="scientific">Erythranthe guttata</name>
    <name type="common">Yellow monkey flower</name>
    <name type="synonym">Mimulus guttatus</name>
    <dbReference type="NCBI Taxonomy" id="4155"/>
    <lineage>
        <taxon>Eukaryota</taxon>
        <taxon>Viridiplantae</taxon>
        <taxon>Streptophyta</taxon>
        <taxon>Embryophyta</taxon>
        <taxon>Tracheophyta</taxon>
        <taxon>Spermatophyta</taxon>
        <taxon>Magnoliopsida</taxon>
        <taxon>eudicotyledons</taxon>
        <taxon>Gunneridae</taxon>
        <taxon>Pentapetalae</taxon>
        <taxon>asterids</taxon>
        <taxon>lamiids</taxon>
        <taxon>Lamiales</taxon>
        <taxon>Phrymaceae</taxon>
        <taxon>Erythranthe</taxon>
    </lineage>
</organism>
<accession>A0A022RWI9</accession>
<dbReference type="InterPro" id="IPR013899">
    <property type="entry name" value="DUF1771"/>
</dbReference>
<dbReference type="Proteomes" id="UP000030748">
    <property type="component" value="Unassembled WGS sequence"/>
</dbReference>
<gene>
    <name evidence="3" type="ORF">MIMGU_mgv1a011684mg</name>
</gene>
<evidence type="ECO:0000313" key="3">
    <source>
        <dbReference type="EMBL" id="EYU44897.1"/>
    </source>
</evidence>
<name>A0A022RWI9_ERYGU</name>
<sequence length="274" mass="31592">MSVQTLEKSDDVIGVGAGNAKPSSSRRLDTNVENGGELILPRAETKTKDVQREVLESLFSVPDRFEEKEVTPIRPVRRSPHGQIVTKPPDDIIIEDFTFITRQLVNHRNDDENQMSYDDMRKALTEYWASMKESFKAALDAYIKKDYENAYRLKEEGNYYMMKARETDEKSAQKLINNRDEDEEFSIKMHHLEPKEALYILKFQLTSLSGLPTIRYLKFAVGTNTGDQKDKRRKRLITKLLEKEGIPWTEEGNGLIISVRADEIDPSKLSFAKK</sequence>
<evidence type="ECO:0000256" key="1">
    <source>
        <dbReference type="SAM" id="MobiDB-lite"/>
    </source>
</evidence>
<dbReference type="eggNOG" id="KOG2401">
    <property type="taxonomic scope" value="Eukaryota"/>
</dbReference>
<feature type="region of interest" description="Disordered" evidence="1">
    <location>
        <begin position="1"/>
        <end position="38"/>
    </location>
</feature>
<dbReference type="EMBL" id="KI630206">
    <property type="protein sequence ID" value="EYU44897.1"/>
    <property type="molecule type" value="Genomic_DNA"/>
</dbReference>
<proteinExistence type="predicted"/>
<keyword evidence="4" id="KW-1185">Reference proteome</keyword>
<reference evidence="3 4" key="1">
    <citation type="journal article" date="2013" name="Proc. Natl. Acad. Sci. U.S.A.">
        <title>Fine-scale variation in meiotic recombination in Mimulus inferred from population shotgun sequencing.</title>
        <authorList>
            <person name="Hellsten U."/>
            <person name="Wright K.M."/>
            <person name="Jenkins J."/>
            <person name="Shu S."/>
            <person name="Yuan Y."/>
            <person name="Wessler S.R."/>
            <person name="Schmutz J."/>
            <person name="Willis J.H."/>
            <person name="Rokhsar D.S."/>
        </authorList>
    </citation>
    <scope>NUCLEOTIDE SEQUENCE [LARGE SCALE GENOMIC DNA]</scope>
    <source>
        <strain evidence="4">cv. DUN x IM62</strain>
    </source>
</reference>
<dbReference type="PANTHER" id="PTHR47872">
    <property type="entry name" value="NUCLEAR RNA EXPORT FACTOR SDE5-RELATED"/>
    <property type="match status" value="1"/>
</dbReference>